<protein>
    <submittedName>
        <fullName evidence="1">Variant erythrocyte surface antigen-1 family protein</fullName>
    </submittedName>
</protein>
<evidence type="ECO:0000313" key="1">
    <source>
        <dbReference type="EMBL" id="GIX65464.1"/>
    </source>
</evidence>
<comment type="caution">
    <text evidence="1">The sequence shown here is derived from an EMBL/GenBank/DDBJ whole genome shotgun (WGS) entry which is preliminary data.</text>
</comment>
<reference evidence="1 2" key="1">
    <citation type="submission" date="2021-06" db="EMBL/GenBank/DDBJ databases">
        <title>Genome sequence of Babesia caballi.</title>
        <authorList>
            <person name="Yamagishi J."/>
            <person name="Kidaka T."/>
            <person name="Ochi A."/>
        </authorList>
    </citation>
    <scope>NUCLEOTIDE SEQUENCE [LARGE SCALE GENOMIC DNA]</scope>
    <source>
        <strain evidence="1">USDA-D6B2</strain>
    </source>
</reference>
<dbReference type="EMBL" id="BPLF01000004">
    <property type="protein sequence ID" value="GIX65464.1"/>
    <property type="molecule type" value="Genomic_DNA"/>
</dbReference>
<dbReference type="GeneID" id="94196945"/>
<name>A0AAV4M0A6_BABCB</name>
<dbReference type="Proteomes" id="UP001497744">
    <property type="component" value="Unassembled WGS sequence"/>
</dbReference>
<dbReference type="RefSeq" id="XP_067717533.1">
    <property type="nucleotide sequence ID" value="XM_067861432.1"/>
</dbReference>
<accession>A0AAV4M0A6</accession>
<keyword evidence="2" id="KW-1185">Reference proteome</keyword>
<evidence type="ECO:0000313" key="2">
    <source>
        <dbReference type="Proteomes" id="UP001497744"/>
    </source>
</evidence>
<dbReference type="AlphaFoldDB" id="A0AAV4M0A6"/>
<organism evidence="1 2">
    <name type="scientific">Babesia caballi</name>
    <dbReference type="NCBI Taxonomy" id="5871"/>
    <lineage>
        <taxon>Eukaryota</taxon>
        <taxon>Sar</taxon>
        <taxon>Alveolata</taxon>
        <taxon>Apicomplexa</taxon>
        <taxon>Aconoidasida</taxon>
        <taxon>Piroplasmida</taxon>
        <taxon>Babesiidae</taxon>
        <taxon>Babesia</taxon>
    </lineage>
</organism>
<sequence>MHQEAIKALSNKVKELLKEVAKSDPNLGEDIKKIKDALSSDSGNNGLITKLAEGLQQFIGYNSSGKLTGGGILPANVAKHQVCNAVLNFVIRFLEGLCGIKASGHDKVSEVIRTLRNCVGTGEVPQGFMELVDGIKEKVQDIDTKLKQNQNKLHVAFQNFKTLVETLNYDQHSSTNVTQDSAKVKSFLDAVKNGIAQDGSSNFRNLCDKLKDLFGENKINMLWTSLSNNAQLNSSSLSNKTTSVTNYANDKGLTADINNLKYGMNAKPANAAVFTAVRDAATAFIAELQTKAYASYYDKAEWNNVSREDDKTKCAKIYLGCLPLYYQALSYIYWGCHDNGGGWKDQTLAGGAMRFYFDSQGFLSPYVDRSKTGAHVAESALKGFSELQAAASSLSTTESPYASFTTKLHDNAKQKLSNAATECPLSALYHGASYYFRCQQITNAKSAVGAPKTIREMLYFIAALQFSPQYDAFDGYVTEYFKAVTGNQSGGNDDSELKLQVAVSGSSKTGETLSAADLKSYLTSTFHLAPGALGVMQGPGGSQNNSEPWLHVLFCNSAFNFKYPRGASLFSLISNYAYALQFQVLFLYLMCSNYVSLCGWNNCTYGKEVKPNGSGTSSLKSHICPGLKCRDDPSKCNHKKGGGGTNCNHNNYDKTGGCGQSPNNSPLQAFLTDGIQGMCRQHPGSSYHLATCSGAMCHVPMGFAGNLRTDTKAGGNIYRSLIFFCARSTSPLRQLCENLGCLTKRTPRLLGDLFGFMWHLNSQLFKSGKSAEESVKDFMASIGFSNYSGSSQITPSTFLTYVTQKIKQLGSHSSSKAIEKALSLFSGLPFWYNIFMVKPDESLPAALFNLKGTDHKPSTYKNSLHNDLFSLYNPHCSNQSCGKYLMPLCFSNGATYSPKHAPSYLSWVLYLSDDLESGFEKLLDDFKNVDCSKTRCRKAATGGQQCQQNHHPGSHGTSSSCSCDSVVHCGGILPVLYRHRFQLYSPYSLSGGNNCTTKRSCDKFHDALSNVMTPNAPLTNLLTTKEYLESPQLPRESS</sequence>
<gene>
    <name evidence="1" type="ORF">BcabD6B2_48990</name>
</gene>
<proteinExistence type="predicted"/>